<feature type="transmembrane region" description="Helical" evidence="1">
    <location>
        <begin position="12"/>
        <end position="35"/>
    </location>
</feature>
<keyword evidence="1" id="KW-0812">Transmembrane</keyword>
<accession>A0A330M705</accession>
<keyword evidence="1" id="KW-1133">Transmembrane helix</keyword>
<dbReference type="OrthoDB" id="8588554at2"/>
<dbReference type="Pfam" id="PF06496">
    <property type="entry name" value="DUF1097"/>
    <property type="match status" value="1"/>
</dbReference>
<gene>
    <name evidence="2" type="ORF">SHEWBE_3270</name>
</gene>
<proteinExistence type="predicted"/>
<dbReference type="InterPro" id="IPR009476">
    <property type="entry name" value="DUF1097"/>
</dbReference>
<dbReference type="AlphaFoldDB" id="A0A330M705"/>
<evidence type="ECO:0008006" key="4">
    <source>
        <dbReference type="Google" id="ProtNLM"/>
    </source>
</evidence>
<organism evidence="2 3">
    <name type="scientific">Shewanella benthica</name>
    <dbReference type="NCBI Taxonomy" id="43661"/>
    <lineage>
        <taxon>Bacteria</taxon>
        <taxon>Pseudomonadati</taxon>
        <taxon>Pseudomonadota</taxon>
        <taxon>Gammaproteobacteria</taxon>
        <taxon>Alteromonadales</taxon>
        <taxon>Shewanellaceae</taxon>
        <taxon>Shewanella</taxon>
    </lineage>
</organism>
<keyword evidence="1" id="KW-0472">Membrane</keyword>
<dbReference type="Proteomes" id="UP000250123">
    <property type="component" value="Chromosome SHEWBE"/>
</dbReference>
<reference evidence="3" key="1">
    <citation type="submission" date="2018-06" db="EMBL/GenBank/DDBJ databases">
        <authorList>
            <person name="Cea G.-C."/>
            <person name="William W."/>
        </authorList>
    </citation>
    <scope>NUCLEOTIDE SEQUENCE [LARGE SCALE GENOMIC DNA]</scope>
    <source>
        <strain evidence="3">DB21MT-2</strain>
    </source>
</reference>
<name>A0A330M705_9GAMM</name>
<evidence type="ECO:0000313" key="3">
    <source>
        <dbReference type="Proteomes" id="UP000250123"/>
    </source>
</evidence>
<dbReference type="EMBL" id="LS483452">
    <property type="protein sequence ID" value="SQH77233.1"/>
    <property type="molecule type" value="Genomic_DNA"/>
</dbReference>
<protein>
    <recommendedName>
        <fullName evidence="4">DUF1097 domain-containing protein</fullName>
    </recommendedName>
</protein>
<sequence length="171" mass="18329">MENRWQVAISAGLLAAVWGGIADTFSLVTWIGFLACSTYFAQPKAGFQGVLMTWATNLSGVFWAWIVISSSGYFESPFVGYILTGIVTSAMCLQASYHKLAFIPGAFIGCCVTFAMAGDIANILPALILGALLGYSMVLLTGQLVSLTQRWRVFKGTSTADKVTTQTTTND</sequence>
<evidence type="ECO:0000256" key="1">
    <source>
        <dbReference type="SAM" id="Phobius"/>
    </source>
</evidence>
<feature type="transmembrane region" description="Helical" evidence="1">
    <location>
        <begin position="100"/>
        <end position="117"/>
    </location>
</feature>
<dbReference type="KEGG" id="sbk:SHEWBE_3270"/>
<dbReference type="RefSeq" id="WP_112353194.1">
    <property type="nucleotide sequence ID" value="NZ_LS483452.1"/>
</dbReference>
<feature type="transmembrane region" description="Helical" evidence="1">
    <location>
        <begin position="123"/>
        <end position="145"/>
    </location>
</feature>
<evidence type="ECO:0000313" key="2">
    <source>
        <dbReference type="EMBL" id="SQH77233.1"/>
    </source>
</evidence>